<gene>
    <name evidence="1" type="ORF">DI603_01825</name>
</gene>
<accession>A0A2W5E1X9</accession>
<protein>
    <recommendedName>
        <fullName evidence="3">Solute-binding protein family 3/N-terminal domain-containing protein</fullName>
    </recommendedName>
</protein>
<name>A0A2W5E1X9_9BURK</name>
<comment type="caution">
    <text evidence="1">The sequence shown here is derived from an EMBL/GenBank/DDBJ whole genome shotgun (WGS) entry which is preliminary data.</text>
</comment>
<evidence type="ECO:0000313" key="2">
    <source>
        <dbReference type="Proteomes" id="UP000249633"/>
    </source>
</evidence>
<dbReference type="EMBL" id="QFOD01000001">
    <property type="protein sequence ID" value="PZP36723.1"/>
    <property type="molecule type" value="Genomic_DNA"/>
</dbReference>
<reference evidence="1 2" key="1">
    <citation type="submission" date="2017-08" db="EMBL/GenBank/DDBJ databases">
        <title>Infants hospitalized years apart are colonized by the same room-sourced microbial strains.</title>
        <authorList>
            <person name="Brooks B."/>
            <person name="Olm M.R."/>
            <person name="Firek B.A."/>
            <person name="Baker R."/>
            <person name="Thomas B.C."/>
            <person name="Morowitz M.J."/>
            <person name="Banfield J.F."/>
        </authorList>
    </citation>
    <scope>NUCLEOTIDE SEQUENCE [LARGE SCALE GENOMIC DNA]</scope>
    <source>
        <strain evidence="1">S2_012_000_R2_81</strain>
    </source>
</reference>
<evidence type="ECO:0008006" key="3">
    <source>
        <dbReference type="Google" id="ProtNLM"/>
    </source>
</evidence>
<sequence length="296" mass="32264">MQDRRAALMLLAGLPGLGLARHAPAGPPELRVTLRAPDSPGDQRNLYVREAVALALEKTRSTHGGFLLRLTQPMNKRRALLAARSNQPANLLLTASPSAQVEGLVPVPFPVHLGANGYRVCLVNEAVQPQLRRVRSLQDLQGLRIVQGTGWADVEVLRGNGLAVAEVGAYEAMFRMVAMGRADLFCRGLLEVGDEWATHRGLAGLALDDQLLLSYELPQYLYTHPGNRTLMERLLLGFNKAYADGSLQALLRLHLQRSLAQLGTAARRVIALQSPPHLTLAEAPNLRLDLRAELGT</sequence>
<dbReference type="Proteomes" id="UP000249633">
    <property type="component" value="Unassembled WGS sequence"/>
</dbReference>
<dbReference type="AlphaFoldDB" id="A0A2W5E1X9"/>
<organism evidence="1 2">
    <name type="scientific">Roseateles depolymerans</name>
    <dbReference type="NCBI Taxonomy" id="76731"/>
    <lineage>
        <taxon>Bacteria</taxon>
        <taxon>Pseudomonadati</taxon>
        <taxon>Pseudomonadota</taxon>
        <taxon>Betaproteobacteria</taxon>
        <taxon>Burkholderiales</taxon>
        <taxon>Sphaerotilaceae</taxon>
        <taxon>Roseateles</taxon>
    </lineage>
</organism>
<dbReference type="SUPFAM" id="SSF53850">
    <property type="entry name" value="Periplasmic binding protein-like II"/>
    <property type="match status" value="1"/>
</dbReference>
<evidence type="ECO:0000313" key="1">
    <source>
        <dbReference type="EMBL" id="PZP36723.1"/>
    </source>
</evidence>
<proteinExistence type="predicted"/>